<feature type="domain" description="Sec23/Sec24 trunk" evidence="6">
    <location>
        <begin position="502"/>
        <end position="612"/>
    </location>
</feature>
<feature type="domain" description="Sec23/Sec24 helical" evidence="7">
    <location>
        <begin position="722"/>
        <end position="822"/>
    </location>
</feature>
<evidence type="ECO:0000259" key="6">
    <source>
        <dbReference type="Pfam" id="PF04811"/>
    </source>
</evidence>
<feature type="domain" description="Sec23/Sec24 trunk" evidence="6">
    <location>
        <begin position="359"/>
        <end position="469"/>
    </location>
</feature>
<dbReference type="Gene3D" id="3.40.20.10">
    <property type="entry name" value="Severin"/>
    <property type="match status" value="1"/>
</dbReference>
<dbReference type="GO" id="GO:0070971">
    <property type="term" value="C:endoplasmic reticulum exit site"/>
    <property type="evidence" value="ECO:0007669"/>
    <property type="project" value="TreeGrafter"/>
</dbReference>
<dbReference type="VEuPathDB" id="VectorBase:SSCA001587"/>
<gene>
    <name evidence="9" type="ORF">QR98_0000750</name>
</gene>
<dbReference type="PANTHER" id="PTHR13803:SF4">
    <property type="entry name" value="SECRETORY 24CD, ISOFORM C"/>
    <property type="match status" value="1"/>
</dbReference>
<evidence type="ECO:0000256" key="3">
    <source>
        <dbReference type="ARBA" id="ARBA00022927"/>
    </source>
</evidence>
<protein>
    <submittedName>
        <fullName evidence="9">Transport Sec24C-like protein</fullName>
    </submittedName>
</protein>
<dbReference type="Pfam" id="PF04810">
    <property type="entry name" value="zf-Sec23_Sec24"/>
    <property type="match status" value="1"/>
</dbReference>
<evidence type="ECO:0000259" key="5">
    <source>
        <dbReference type="Pfam" id="PF04810"/>
    </source>
</evidence>
<dbReference type="Pfam" id="PF04811">
    <property type="entry name" value="Sec23_trunk"/>
    <property type="match status" value="2"/>
</dbReference>
<dbReference type="InterPro" id="IPR036465">
    <property type="entry name" value="vWFA_dom_sf"/>
</dbReference>
<evidence type="ECO:0000256" key="4">
    <source>
        <dbReference type="SAM" id="MobiDB-lite"/>
    </source>
</evidence>
<keyword evidence="2" id="KW-0813">Transport</keyword>
<feature type="domain" description="Zinc finger Sec23/Sec24-type" evidence="5">
    <location>
        <begin position="266"/>
        <end position="304"/>
    </location>
</feature>
<dbReference type="InterPro" id="IPR006896">
    <property type="entry name" value="Sec23/24_trunk_dom"/>
</dbReference>
<evidence type="ECO:0000313" key="9">
    <source>
        <dbReference type="EMBL" id="KPL93615.1"/>
    </source>
</evidence>
<dbReference type="Proteomes" id="UP000616769">
    <property type="component" value="Unassembled WGS sequence"/>
</dbReference>
<feature type="region of interest" description="Disordered" evidence="4">
    <location>
        <begin position="1"/>
        <end position="104"/>
    </location>
</feature>
<keyword evidence="3" id="KW-0653">Protein transport</keyword>
<dbReference type="Pfam" id="PF04815">
    <property type="entry name" value="Sec23_helical"/>
    <property type="match status" value="1"/>
</dbReference>
<proteinExistence type="inferred from homology"/>
<name>A0A131ZSI9_SARSC</name>
<reference evidence="9 10" key="1">
    <citation type="journal article" date="2015" name="Parasit. Vectors">
        <title>Draft genome of the scabies mite.</title>
        <authorList>
            <person name="Rider S.D.Jr."/>
            <person name="Morgan M.S."/>
            <person name="Arlian L.G."/>
        </authorList>
    </citation>
    <scope>NUCLEOTIDE SEQUENCE [LARGE SCALE GENOMIC DNA]</scope>
    <source>
        <strain evidence="9">Arlian Lab</strain>
    </source>
</reference>
<evidence type="ECO:0000313" key="10">
    <source>
        <dbReference type="Proteomes" id="UP000616769"/>
    </source>
</evidence>
<dbReference type="Gene3D" id="2.60.40.1670">
    <property type="entry name" value="beta-sandwich domain of Sec23/24"/>
    <property type="match status" value="1"/>
</dbReference>
<dbReference type="InterPro" id="IPR006895">
    <property type="entry name" value="Znf_Sec23_Sec24"/>
</dbReference>
<comment type="caution">
    <text evidence="9">The sequence shown here is derived from an EMBL/GenBank/DDBJ whole genome shotgun (WGS) entry which is preliminary data.</text>
</comment>
<dbReference type="SUPFAM" id="SSF53300">
    <property type="entry name" value="vWA-like"/>
    <property type="match status" value="1"/>
</dbReference>
<dbReference type="GO" id="GO:0090110">
    <property type="term" value="P:COPII-coated vesicle cargo loading"/>
    <property type="evidence" value="ECO:0007669"/>
    <property type="project" value="TreeGrafter"/>
</dbReference>
<evidence type="ECO:0000259" key="8">
    <source>
        <dbReference type="Pfam" id="PF08033"/>
    </source>
</evidence>
<dbReference type="EMBL" id="JXLN01000002">
    <property type="protein sequence ID" value="KPL93615.1"/>
    <property type="molecule type" value="Genomic_DNA"/>
</dbReference>
<comment type="similarity">
    <text evidence="1">Belongs to the SEC23/SEC24 family. SEC24 subfamily.</text>
</comment>
<dbReference type="OrthoDB" id="49016at2759"/>
<organism evidence="9 10">
    <name type="scientific">Sarcoptes scabiei</name>
    <name type="common">Itch mite</name>
    <name type="synonym">Acarus scabiei</name>
    <dbReference type="NCBI Taxonomy" id="52283"/>
    <lineage>
        <taxon>Eukaryota</taxon>
        <taxon>Metazoa</taxon>
        <taxon>Ecdysozoa</taxon>
        <taxon>Arthropoda</taxon>
        <taxon>Chelicerata</taxon>
        <taxon>Arachnida</taxon>
        <taxon>Acari</taxon>
        <taxon>Acariformes</taxon>
        <taxon>Sarcoptiformes</taxon>
        <taxon>Astigmata</taxon>
        <taxon>Psoroptidia</taxon>
        <taxon>Sarcoptoidea</taxon>
        <taxon>Sarcoptidae</taxon>
        <taxon>Sarcoptinae</taxon>
        <taxon>Sarcoptes</taxon>
    </lineage>
</organism>
<dbReference type="PANTHER" id="PTHR13803">
    <property type="entry name" value="SEC24-RELATED PROTEIN"/>
    <property type="match status" value="1"/>
</dbReference>
<evidence type="ECO:0000256" key="2">
    <source>
        <dbReference type="ARBA" id="ARBA00022448"/>
    </source>
</evidence>
<dbReference type="Pfam" id="PF08033">
    <property type="entry name" value="Sec23_BS"/>
    <property type="match status" value="1"/>
</dbReference>
<feature type="domain" description="Sec23/Sec24 beta-sandwich" evidence="8">
    <location>
        <begin position="626"/>
        <end position="708"/>
    </location>
</feature>
<dbReference type="SUPFAM" id="SSF81995">
    <property type="entry name" value="beta-sandwich domain of Sec23/24"/>
    <property type="match status" value="1"/>
</dbReference>
<dbReference type="AlphaFoldDB" id="A0A131ZSI9"/>
<dbReference type="InterPro" id="IPR029006">
    <property type="entry name" value="ADF-H/Gelsolin-like_dom_sf"/>
</dbReference>
<accession>A0A131ZSI9</accession>
<dbReference type="InterPro" id="IPR036174">
    <property type="entry name" value="Znf_Sec23_Sec24_sf"/>
</dbReference>
<dbReference type="GO" id="GO:0030127">
    <property type="term" value="C:COPII vesicle coat"/>
    <property type="evidence" value="ECO:0007669"/>
    <property type="project" value="InterPro"/>
</dbReference>
<dbReference type="Gene3D" id="3.40.50.410">
    <property type="entry name" value="von Willebrand factor, type A domain"/>
    <property type="match status" value="1"/>
</dbReference>
<sequence length="968" mass="109280">MQSNSQQPSNLKSSIPHQQNIPTQNIAPPIPVPQHNNFGYDGQPIAKQLQSQPLSTNSWNSGASSQIPSTNNYDQQNGSYYHNFPTPNAYQNPGQIPSSGPIGSMNTQYNYQQQSMFNNNRYPPPPMLSNNQMSSTGGMSSGLGSGQFSPMAQQQQNKLDPEAMPSVVQVLNEDKSKFESNNNVLFCTSIPAAIPPQVTTILDNENQIIQDGGSASPIFLRPTIYQVPVNEDNLKISDIPFGTVIKPFDDQEVERKIYVPISPSEIIRCNRCKAYMNPYNRFIDGGRRFQCSLCHHLTEVSPSYFSDLDHIGQRLDKHQRPELCLGSYEFIATEEYCRNSVSNNRRPHLIFACELTETSKPILNILTKNLIEIIKNFPRDPSNPEAPPPMFGFLTYNSKIQIYDILNNGHAHVVCDLSMPFSPMNTFLIDPLIHMDKIENFLLNLPHLYANEELDMQTILGPVIEAALMSTQVDVNNWINQCLINKIVNDQQQNITYETIPAGKIYLFHCTLPTFGDAETPGRLKQRWAHSPDEIRKLLGTDKEKTVLAPDLNKYYIQLGQKCVTDYASGVELFLFPSKSNGTFLDIATLGELVRLTGTGSIFKFYNDFSEAFLTDLKYSLFSSYAFDCVLKVRTSTGIRPHDYIGNFYSRSLNDIECAAINTNTNFCIEFKYDDKLQEDEHVVIQAGILYTSLSGQRRVRIHNIALASCQQIGDVYRNSCCDTIVNLMARNAVYNLRNGNKTIQQTKESIVNRVINIFTAYRKHCAQPGSSLGQLILPETLKILPMYICGLLKCDAIDGGPEMTPDDKAFAQLKLIGSSVSMSQLFLYPKLTKIEYENENEDSELKYLHIRCSGYKLNTPAMAYVLENGFYIILMLTTSGCTNLKFLKGLFGPNVDSVTKIQIDQPLPHLLTPESLSINKFFRKIENDRKCSYKVHIIRQGIDKSESVFRSFLYEDQKMITRSVGER</sequence>
<dbReference type="GO" id="GO:0000149">
    <property type="term" value="F:SNARE binding"/>
    <property type="evidence" value="ECO:0007669"/>
    <property type="project" value="TreeGrafter"/>
</dbReference>
<evidence type="ECO:0000256" key="1">
    <source>
        <dbReference type="ARBA" id="ARBA00008334"/>
    </source>
</evidence>
<feature type="compositionally biased region" description="Polar residues" evidence="4">
    <location>
        <begin position="48"/>
        <end position="98"/>
    </location>
</feature>
<dbReference type="InterPro" id="IPR050550">
    <property type="entry name" value="SEC23_SEC24_subfamily"/>
</dbReference>
<dbReference type="GO" id="GO:0006886">
    <property type="term" value="P:intracellular protein transport"/>
    <property type="evidence" value="ECO:0007669"/>
    <property type="project" value="InterPro"/>
</dbReference>
<dbReference type="Gene3D" id="2.30.30.380">
    <property type="entry name" value="Zn-finger domain of Sec23/24"/>
    <property type="match status" value="1"/>
</dbReference>
<feature type="compositionally biased region" description="Polar residues" evidence="4">
    <location>
        <begin position="1"/>
        <end position="26"/>
    </location>
</feature>
<dbReference type="Gene3D" id="1.20.120.730">
    <property type="entry name" value="Sec23/Sec24 helical domain"/>
    <property type="match status" value="1"/>
</dbReference>
<dbReference type="InterPro" id="IPR036175">
    <property type="entry name" value="Sec23/24_helical_dom_sf"/>
</dbReference>
<dbReference type="GO" id="GO:0008270">
    <property type="term" value="F:zinc ion binding"/>
    <property type="evidence" value="ECO:0007669"/>
    <property type="project" value="InterPro"/>
</dbReference>
<dbReference type="SUPFAM" id="SSF81811">
    <property type="entry name" value="Helical domain of Sec23/24"/>
    <property type="match status" value="1"/>
</dbReference>
<dbReference type="InterPro" id="IPR012990">
    <property type="entry name" value="Beta-sandwich_Sec23_24"/>
</dbReference>
<dbReference type="InterPro" id="IPR006900">
    <property type="entry name" value="Sec23/24_helical_dom"/>
</dbReference>
<dbReference type="SUPFAM" id="SSF82919">
    <property type="entry name" value="Zn-finger domain of Sec23/24"/>
    <property type="match status" value="1"/>
</dbReference>
<evidence type="ECO:0000259" key="7">
    <source>
        <dbReference type="Pfam" id="PF04815"/>
    </source>
</evidence>